<reference evidence="1 2" key="1">
    <citation type="submission" date="2015-06" db="EMBL/GenBank/DDBJ databases">
        <title>Genome sequence of Mycobacterium conceptionense strain MLE.</title>
        <authorList>
            <person name="Greninger A.L."/>
            <person name="Cunningham G."/>
            <person name="Chiu C.Y."/>
            <person name="Miller S."/>
        </authorList>
    </citation>
    <scope>NUCLEOTIDE SEQUENCE [LARGE SCALE GENOMIC DNA]</scope>
    <source>
        <strain evidence="1 2">MLE</strain>
    </source>
</reference>
<dbReference type="PATRIC" id="fig|451644.5.peg.7037"/>
<proteinExistence type="predicted"/>
<evidence type="ECO:0000313" key="2">
    <source>
        <dbReference type="Proteomes" id="UP000037594"/>
    </source>
</evidence>
<dbReference type="RefSeq" id="WP_048896602.1">
    <property type="nucleotide sequence ID" value="NZ_LFOD01000085.1"/>
</dbReference>
<dbReference type="OrthoDB" id="9935001at2"/>
<evidence type="ECO:0000313" key="1">
    <source>
        <dbReference type="EMBL" id="KMV13611.1"/>
    </source>
</evidence>
<dbReference type="AlphaFoldDB" id="A0A0J8TVX2"/>
<comment type="caution">
    <text evidence="1">The sequence shown here is derived from an EMBL/GenBank/DDBJ whole genome shotgun (WGS) entry which is preliminary data.</text>
</comment>
<gene>
    <name evidence="1" type="ORF">ACT17_34225</name>
</gene>
<accession>A0A0J8TVX2</accession>
<organism evidence="1 2">
    <name type="scientific">Mycolicibacterium conceptionense</name>
    <dbReference type="NCBI Taxonomy" id="451644"/>
    <lineage>
        <taxon>Bacteria</taxon>
        <taxon>Bacillati</taxon>
        <taxon>Actinomycetota</taxon>
        <taxon>Actinomycetes</taxon>
        <taxon>Mycobacteriales</taxon>
        <taxon>Mycobacteriaceae</taxon>
        <taxon>Mycolicibacterium</taxon>
    </lineage>
</organism>
<dbReference type="EMBL" id="LFOD01000085">
    <property type="protein sequence ID" value="KMV13611.1"/>
    <property type="molecule type" value="Genomic_DNA"/>
</dbReference>
<protein>
    <submittedName>
        <fullName evidence="1">Uncharacterized protein</fullName>
    </submittedName>
</protein>
<sequence length="95" mass="10289">MNMHDLAAAATANGWVEAAVDRDALFGDYRSASWRNASGDQILHAETVRSRERPNAISSIQVSTTDPLGWASTPIESWSEAEGNLDGAVTHLQQH</sequence>
<dbReference type="Proteomes" id="UP000037594">
    <property type="component" value="Unassembled WGS sequence"/>
</dbReference>
<name>A0A0J8TVX2_9MYCO</name>